<dbReference type="GO" id="GO:0005829">
    <property type="term" value="C:cytosol"/>
    <property type="evidence" value="ECO:0007669"/>
    <property type="project" value="TreeGrafter"/>
</dbReference>
<dbReference type="InterPro" id="IPR036390">
    <property type="entry name" value="WH_DNA-bd_sf"/>
</dbReference>
<proteinExistence type="inferred from homology"/>
<dbReference type="InterPro" id="IPR005119">
    <property type="entry name" value="LysR_subst-bd"/>
</dbReference>
<evidence type="ECO:0000256" key="3">
    <source>
        <dbReference type="ARBA" id="ARBA00023125"/>
    </source>
</evidence>
<dbReference type="EMBL" id="FXXP01000002">
    <property type="protein sequence ID" value="SMX29193.1"/>
    <property type="molecule type" value="Genomic_DNA"/>
</dbReference>
<evidence type="ECO:0000313" key="6">
    <source>
        <dbReference type="EMBL" id="SMX29193.1"/>
    </source>
</evidence>
<evidence type="ECO:0000313" key="7">
    <source>
        <dbReference type="Proteomes" id="UP000225972"/>
    </source>
</evidence>
<name>A0A238JFN1_9RHOB</name>
<protein>
    <submittedName>
        <fullName evidence="6">HTH-type transcriptional regulator GbpR</fullName>
    </submittedName>
</protein>
<reference evidence="7" key="1">
    <citation type="submission" date="2017-05" db="EMBL/GenBank/DDBJ databases">
        <authorList>
            <person name="Rodrigo-Torres L."/>
            <person name="Arahal R. D."/>
            <person name="Lucena T."/>
        </authorList>
    </citation>
    <scope>NUCLEOTIDE SEQUENCE [LARGE SCALE GENOMIC DNA]</scope>
    <source>
        <strain evidence="7">CECT 8649</strain>
    </source>
</reference>
<feature type="domain" description="HTH lysR-type" evidence="5">
    <location>
        <begin position="1"/>
        <end position="58"/>
    </location>
</feature>
<dbReference type="RefSeq" id="WP_099247053.1">
    <property type="nucleotide sequence ID" value="NZ_FXXP01000002.1"/>
</dbReference>
<dbReference type="GO" id="GO:0003700">
    <property type="term" value="F:DNA-binding transcription factor activity"/>
    <property type="evidence" value="ECO:0007669"/>
    <property type="project" value="InterPro"/>
</dbReference>
<dbReference type="PANTHER" id="PTHR30419">
    <property type="entry name" value="HTH-TYPE TRANSCRIPTIONAL REGULATOR YBHD"/>
    <property type="match status" value="1"/>
</dbReference>
<dbReference type="Proteomes" id="UP000225972">
    <property type="component" value="Unassembled WGS sequence"/>
</dbReference>
<dbReference type="SUPFAM" id="SSF53850">
    <property type="entry name" value="Periplasmic binding protein-like II"/>
    <property type="match status" value="1"/>
</dbReference>
<accession>A0A238JFN1</accession>
<dbReference type="PANTHER" id="PTHR30419:SF30">
    <property type="entry name" value="LYSR FAMILY TRANSCRIPTIONAL REGULATOR"/>
    <property type="match status" value="1"/>
</dbReference>
<organism evidence="6 7">
    <name type="scientific">Pelagimonas phthalicica</name>
    <dbReference type="NCBI Taxonomy" id="1037362"/>
    <lineage>
        <taxon>Bacteria</taxon>
        <taxon>Pseudomonadati</taxon>
        <taxon>Pseudomonadota</taxon>
        <taxon>Alphaproteobacteria</taxon>
        <taxon>Rhodobacterales</taxon>
        <taxon>Roseobacteraceae</taxon>
        <taxon>Pelagimonas</taxon>
    </lineage>
</organism>
<dbReference type="Pfam" id="PF00126">
    <property type="entry name" value="HTH_1"/>
    <property type="match status" value="1"/>
</dbReference>
<keyword evidence="2" id="KW-0805">Transcription regulation</keyword>
<dbReference type="Gene3D" id="1.10.10.10">
    <property type="entry name" value="Winged helix-like DNA-binding domain superfamily/Winged helix DNA-binding domain"/>
    <property type="match status" value="1"/>
</dbReference>
<dbReference type="GO" id="GO:0003677">
    <property type="term" value="F:DNA binding"/>
    <property type="evidence" value="ECO:0007669"/>
    <property type="project" value="UniProtKB-KW"/>
</dbReference>
<keyword evidence="3" id="KW-0238">DNA-binding</keyword>
<dbReference type="Gene3D" id="3.40.190.10">
    <property type="entry name" value="Periplasmic binding protein-like II"/>
    <property type="match status" value="2"/>
</dbReference>
<dbReference type="InterPro" id="IPR036388">
    <property type="entry name" value="WH-like_DNA-bd_sf"/>
</dbReference>
<keyword evidence="7" id="KW-1185">Reference proteome</keyword>
<dbReference type="AlphaFoldDB" id="A0A238JFN1"/>
<dbReference type="PROSITE" id="PS50931">
    <property type="entry name" value="HTH_LYSR"/>
    <property type="match status" value="1"/>
</dbReference>
<dbReference type="InterPro" id="IPR050950">
    <property type="entry name" value="HTH-type_LysR_regulators"/>
</dbReference>
<evidence type="ECO:0000259" key="5">
    <source>
        <dbReference type="PROSITE" id="PS50931"/>
    </source>
</evidence>
<evidence type="ECO:0000256" key="1">
    <source>
        <dbReference type="ARBA" id="ARBA00009437"/>
    </source>
</evidence>
<gene>
    <name evidence="6" type="primary">gbpR_2</name>
    <name evidence="6" type="ORF">TRP8649_03326</name>
</gene>
<sequence>MKLQYIETIVAIAKAGSIRAAAQQLNKAQPTLTKALSLAEEELGVQLFRRTARGVVPTEEAEALLNRFVAIQSDLERLDEEVDQLRGGQAGSVNVCVSPLAAVKVMPRAISMFRRSFPFVQVKLSSGLFPNALKPISDGSVDIVLGPKPPEAMCRNLVVEPLMDLPIVVITAADSPLRNAKSLAELTDCEWIMIGTLGGPGDIFRQPFLDNHLTPPKSVTTSESYFGAMSLVAELGAVCTFPKRLMSSVQGGWDVVQIPIQEEFQSQHFCLVTRAGHPLTTAAQHMENCIRKTVIAIEKAEIE</sequence>
<dbReference type="OrthoDB" id="5297263at2"/>
<dbReference type="InterPro" id="IPR000847">
    <property type="entry name" value="LysR_HTH_N"/>
</dbReference>
<dbReference type="Pfam" id="PF03466">
    <property type="entry name" value="LysR_substrate"/>
    <property type="match status" value="1"/>
</dbReference>
<dbReference type="SUPFAM" id="SSF46785">
    <property type="entry name" value="Winged helix' DNA-binding domain"/>
    <property type="match status" value="1"/>
</dbReference>
<keyword evidence="4" id="KW-0804">Transcription</keyword>
<evidence type="ECO:0000256" key="2">
    <source>
        <dbReference type="ARBA" id="ARBA00023015"/>
    </source>
</evidence>
<comment type="similarity">
    <text evidence="1">Belongs to the LysR transcriptional regulatory family.</text>
</comment>
<evidence type="ECO:0000256" key="4">
    <source>
        <dbReference type="ARBA" id="ARBA00023163"/>
    </source>
</evidence>